<proteinExistence type="predicted"/>
<dbReference type="InterPro" id="IPR018551">
    <property type="entry name" value="DUF2007"/>
</dbReference>
<dbReference type="EMBL" id="NOZP01000076">
    <property type="protein sequence ID" value="OYD16000.1"/>
    <property type="molecule type" value="Genomic_DNA"/>
</dbReference>
<sequence length="77" mass="8456">MNLKVVYYPADEFMANSIKDLLEQNGIPAVIHSFQIPAYNGIAMMMRPNWGEILVGEPDMGKARELVDGFLAAGNNG</sequence>
<dbReference type="AlphaFoldDB" id="A0A235BU72"/>
<accession>A0A235BU72</accession>
<name>A0A235BU72_UNCW3</name>
<organism evidence="2 3">
    <name type="scientific">candidate division WOR-3 bacterium JGI_Cruoil_03_51_56</name>
    <dbReference type="NCBI Taxonomy" id="1973747"/>
    <lineage>
        <taxon>Bacteria</taxon>
        <taxon>Bacteria division WOR-3</taxon>
    </lineage>
</organism>
<dbReference type="Pfam" id="PF09413">
    <property type="entry name" value="DUF2007"/>
    <property type="match status" value="1"/>
</dbReference>
<comment type="caution">
    <text evidence="2">The sequence shown here is derived from an EMBL/GenBank/DDBJ whole genome shotgun (WGS) entry which is preliminary data.</text>
</comment>
<protein>
    <recommendedName>
        <fullName evidence="1">DUF2007 domain-containing protein</fullName>
    </recommendedName>
</protein>
<dbReference type="Proteomes" id="UP000215559">
    <property type="component" value="Unassembled WGS sequence"/>
</dbReference>
<evidence type="ECO:0000313" key="2">
    <source>
        <dbReference type="EMBL" id="OYD16000.1"/>
    </source>
</evidence>
<feature type="domain" description="DUF2007" evidence="1">
    <location>
        <begin position="4"/>
        <end position="67"/>
    </location>
</feature>
<evidence type="ECO:0000313" key="3">
    <source>
        <dbReference type="Proteomes" id="UP000215559"/>
    </source>
</evidence>
<evidence type="ECO:0000259" key="1">
    <source>
        <dbReference type="Pfam" id="PF09413"/>
    </source>
</evidence>
<reference evidence="2 3" key="1">
    <citation type="submission" date="2017-07" db="EMBL/GenBank/DDBJ databases">
        <title>Recovery of genomes from metagenomes via a dereplication, aggregation, and scoring strategy.</title>
        <authorList>
            <person name="Sieber C.M."/>
            <person name="Probst A.J."/>
            <person name="Sharrar A."/>
            <person name="Thomas B.C."/>
            <person name="Hess M."/>
            <person name="Tringe S.G."/>
            <person name="Banfield J.F."/>
        </authorList>
    </citation>
    <scope>NUCLEOTIDE SEQUENCE [LARGE SCALE GENOMIC DNA]</scope>
    <source>
        <strain evidence="2">JGI_Cruoil_03_51_56</strain>
    </source>
</reference>
<gene>
    <name evidence="2" type="ORF">CH330_03915</name>
</gene>